<dbReference type="Proteomes" id="UP000021108">
    <property type="component" value="Unassembled WGS sequence"/>
</dbReference>
<name>A0A009QG27_ACIBA</name>
<comment type="caution">
    <text evidence="1">The sequence shown here is derived from an EMBL/GenBank/DDBJ whole genome shotgun (WGS) entry which is preliminary data.</text>
</comment>
<evidence type="ECO:0000313" key="2">
    <source>
        <dbReference type="Proteomes" id="UP000021108"/>
    </source>
</evidence>
<accession>A0A009QG27</accession>
<dbReference type="PATRIC" id="fig|1310607.3.peg.2736"/>
<sequence length="38" mass="4417">MLGEKFLDTYTEEENGILPNKIKLSHDNHDLALKNNFN</sequence>
<evidence type="ECO:0000313" key="1">
    <source>
        <dbReference type="EMBL" id="EXC06071.1"/>
    </source>
</evidence>
<reference evidence="1 2" key="1">
    <citation type="submission" date="2014-02" db="EMBL/GenBank/DDBJ databases">
        <title>Comparative genomics and transcriptomics to identify genetic mechanisms underlying the emergence of carbapenem resistant Acinetobacter baumannii (CRAb).</title>
        <authorList>
            <person name="Harris A.D."/>
            <person name="Johnson K.J."/>
            <person name="George J."/>
            <person name="Shefchek K."/>
            <person name="Daugherty S.C."/>
            <person name="Parankush S."/>
            <person name="Sadzewicz L."/>
            <person name="Tallon L."/>
            <person name="Sengamalay N."/>
            <person name="Hazen T.H."/>
            <person name="Rasko D.A."/>
        </authorList>
    </citation>
    <scope>NUCLEOTIDE SEQUENCE [LARGE SCALE GENOMIC DNA]</scope>
    <source>
        <strain evidence="1 2">625974</strain>
    </source>
</reference>
<dbReference type="EMBL" id="JEXD01000028">
    <property type="protein sequence ID" value="EXC06071.1"/>
    <property type="molecule type" value="Genomic_DNA"/>
</dbReference>
<protein>
    <submittedName>
        <fullName evidence="1">Uncharacterized protein</fullName>
    </submittedName>
</protein>
<gene>
    <name evidence="1" type="ORF">J506_2825</name>
</gene>
<organism evidence="1 2">
    <name type="scientific">Acinetobacter baumannii 625974</name>
    <dbReference type="NCBI Taxonomy" id="1310607"/>
    <lineage>
        <taxon>Bacteria</taxon>
        <taxon>Pseudomonadati</taxon>
        <taxon>Pseudomonadota</taxon>
        <taxon>Gammaproteobacteria</taxon>
        <taxon>Moraxellales</taxon>
        <taxon>Moraxellaceae</taxon>
        <taxon>Acinetobacter</taxon>
        <taxon>Acinetobacter calcoaceticus/baumannii complex</taxon>
    </lineage>
</organism>
<dbReference type="AlphaFoldDB" id="A0A009QG27"/>
<proteinExistence type="predicted"/>